<protein>
    <submittedName>
        <fullName evidence="1">Uncharacterized protein</fullName>
    </submittedName>
</protein>
<dbReference type="Proteomes" id="UP001148629">
    <property type="component" value="Unassembled WGS sequence"/>
</dbReference>
<comment type="caution">
    <text evidence="1">The sequence shown here is derived from an EMBL/GenBank/DDBJ whole genome shotgun (WGS) entry which is preliminary data.</text>
</comment>
<organism evidence="1 2">
    <name type="scientific">Fusarium decemcellulare</name>
    <dbReference type="NCBI Taxonomy" id="57161"/>
    <lineage>
        <taxon>Eukaryota</taxon>
        <taxon>Fungi</taxon>
        <taxon>Dikarya</taxon>
        <taxon>Ascomycota</taxon>
        <taxon>Pezizomycotina</taxon>
        <taxon>Sordariomycetes</taxon>
        <taxon>Hypocreomycetidae</taxon>
        <taxon>Hypocreales</taxon>
        <taxon>Nectriaceae</taxon>
        <taxon>Fusarium</taxon>
        <taxon>Fusarium decemcellulare species complex</taxon>
    </lineage>
</organism>
<keyword evidence="2" id="KW-1185">Reference proteome</keyword>
<accession>A0ACC1RIM7</accession>
<dbReference type="EMBL" id="JANRMS010002920">
    <property type="protein sequence ID" value="KAJ3520351.1"/>
    <property type="molecule type" value="Genomic_DNA"/>
</dbReference>
<reference evidence="1" key="1">
    <citation type="submission" date="2022-08" db="EMBL/GenBank/DDBJ databases">
        <title>Genome Sequence of Fusarium decemcellulare.</title>
        <authorList>
            <person name="Buettner E."/>
        </authorList>
    </citation>
    <scope>NUCLEOTIDE SEQUENCE</scope>
    <source>
        <strain evidence="1">Babe19</strain>
    </source>
</reference>
<name>A0ACC1RIM7_9HYPO</name>
<sequence length="650" mass="71110">MSRNVNRKLKTPVKIKTANRRRRVSDTPSSSSLDLSDDGGYSAVEDISDSSDDDEDDVAAAEEENILEETHIPTPQPAPRPRTILDEEENEDDNDDDEDDEDDQQESLDADVDEDETGSWGGIVSDVEENPSDFYQDAMFFGSDTPVERHVHFDVPSSDSDSTDTEDDHADLFPDIFVSQTNLDPAFRREIENDPDESSGSGSFWDYGYNQYGEVDSDAEEIIRQLSDDDTPLATPAASLPATAASTPVPTFEELQELDGYETDGDTTEEDEPEPPVRRKTRRPSNPLSDISDSDADSPVKAERGQPRVGRYNLDRSDKKPIAVLNPLTRKMMIFTPHRRRQLDLSPEQFNIPWPMDDQTSPILSNSANLMISAMFSTNTFGDLINSSQMMGPTEAFFPFQSEANTADESSTAPSLQEEDDDAEMNLNLNDFIEWEENDSSDDEEDANNWDPASTPARPSTAGSEKDVLSHLNSETVGAFRRNQINQQLILSNQATQDSLAFSGPYNLTALKGLKSDRFDTATVPLTPVRRHKKQLSDLARSPLESMSTKRKASGEAGNGHKRHRSISDDKVPQPDKRGKHGQGGPDSVLAGVAVFVSAAGSRGAVGAVVSAAVAVAVIRVAAFEVVGVCHGCKGELETANDGGAEPDEE</sequence>
<evidence type="ECO:0000313" key="2">
    <source>
        <dbReference type="Proteomes" id="UP001148629"/>
    </source>
</evidence>
<gene>
    <name evidence="1" type="ORF">NM208_g13742</name>
</gene>
<evidence type="ECO:0000313" key="1">
    <source>
        <dbReference type="EMBL" id="KAJ3520351.1"/>
    </source>
</evidence>
<proteinExistence type="predicted"/>